<proteinExistence type="predicted"/>
<dbReference type="GO" id="GO:0017156">
    <property type="term" value="P:calcium-ion regulated exocytosis"/>
    <property type="evidence" value="ECO:0007669"/>
    <property type="project" value="TreeGrafter"/>
</dbReference>
<dbReference type="GO" id="GO:0005886">
    <property type="term" value="C:plasma membrane"/>
    <property type="evidence" value="ECO:0007669"/>
    <property type="project" value="TreeGrafter"/>
</dbReference>
<feature type="domain" description="C2" evidence="3">
    <location>
        <begin position="33"/>
        <end position="157"/>
    </location>
</feature>
<dbReference type="InterPro" id="IPR035892">
    <property type="entry name" value="C2_domain_sf"/>
</dbReference>
<dbReference type="PANTHER" id="PTHR10024:SF234">
    <property type="entry name" value="SYNAPTOTAGMIN-15-RELATED"/>
    <property type="match status" value="1"/>
</dbReference>
<dbReference type="AlphaFoldDB" id="A0A915HPU2"/>
<dbReference type="WBParaSite" id="nRc.2.0.1.t03526-RA">
    <property type="protein sequence ID" value="nRc.2.0.1.t03526-RA"/>
    <property type="gene ID" value="nRc.2.0.1.g03526"/>
</dbReference>
<keyword evidence="4" id="KW-1185">Reference proteome</keyword>
<feature type="chain" id="PRO_5036862794" evidence="2">
    <location>
        <begin position="16"/>
        <end position="342"/>
    </location>
</feature>
<accession>A0A915HPU2</accession>
<dbReference type="GO" id="GO:0030276">
    <property type="term" value="F:clathrin binding"/>
    <property type="evidence" value="ECO:0007669"/>
    <property type="project" value="TreeGrafter"/>
</dbReference>
<dbReference type="SUPFAM" id="SSF49562">
    <property type="entry name" value="C2 domain (Calcium/lipid-binding domain, CaLB)"/>
    <property type="match status" value="2"/>
</dbReference>
<dbReference type="GO" id="GO:0000149">
    <property type="term" value="F:SNARE binding"/>
    <property type="evidence" value="ECO:0007669"/>
    <property type="project" value="TreeGrafter"/>
</dbReference>
<evidence type="ECO:0000256" key="2">
    <source>
        <dbReference type="SAM" id="SignalP"/>
    </source>
</evidence>
<dbReference type="Pfam" id="PF00168">
    <property type="entry name" value="C2"/>
    <property type="match status" value="2"/>
</dbReference>
<evidence type="ECO:0000259" key="3">
    <source>
        <dbReference type="PROSITE" id="PS50004"/>
    </source>
</evidence>
<dbReference type="GO" id="GO:0001786">
    <property type="term" value="F:phosphatidylserine binding"/>
    <property type="evidence" value="ECO:0007669"/>
    <property type="project" value="TreeGrafter"/>
</dbReference>
<feature type="signal peptide" evidence="2">
    <location>
        <begin position="1"/>
        <end position="15"/>
    </location>
</feature>
<dbReference type="PROSITE" id="PS50004">
    <property type="entry name" value="C2"/>
    <property type="match status" value="1"/>
</dbReference>
<protein>
    <submittedName>
        <fullName evidence="5">C2 domain-containing protein</fullName>
    </submittedName>
</protein>
<dbReference type="GO" id="GO:0005509">
    <property type="term" value="F:calcium ion binding"/>
    <property type="evidence" value="ECO:0007669"/>
    <property type="project" value="TreeGrafter"/>
</dbReference>
<dbReference type="InterPro" id="IPR000008">
    <property type="entry name" value="C2_dom"/>
</dbReference>
<name>A0A915HPU2_ROMCU</name>
<dbReference type="PANTHER" id="PTHR10024">
    <property type="entry name" value="SYNAPTOTAGMIN"/>
    <property type="match status" value="1"/>
</dbReference>
<dbReference type="Gene3D" id="2.60.40.150">
    <property type="entry name" value="C2 domain"/>
    <property type="match status" value="2"/>
</dbReference>
<evidence type="ECO:0000256" key="1">
    <source>
        <dbReference type="SAM" id="MobiDB-lite"/>
    </source>
</evidence>
<feature type="region of interest" description="Disordered" evidence="1">
    <location>
        <begin position="282"/>
        <end position="311"/>
    </location>
</feature>
<reference evidence="5" key="1">
    <citation type="submission" date="2022-11" db="UniProtKB">
        <authorList>
            <consortium name="WormBaseParasite"/>
        </authorList>
    </citation>
    <scope>IDENTIFICATION</scope>
</reference>
<dbReference type="GO" id="GO:0005544">
    <property type="term" value="F:calcium-dependent phospholipid binding"/>
    <property type="evidence" value="ECO:0007669"/>
    <property type="project" value="TreeGrafter"/>
</dbReference>
<dbReference type="GO" id="GO:0070382">
    <property type="term" value="C:exocytic vesicle"/>
    <property type="evidence" value="ECO:0007669"/>
    <property type="project" value="TreeGrafter"/>
</dbReference>
<sequence>MISGLLISLFSIAFSDSVQRLTWDNSSLDYSTASADLEWRVWFKLIYDDASETLKLTIFRIKGVTSSASRSSQTSVFFICYLLPDQTTKLQTAMYLNNGNVYFDETLTFHVPKNQILAKKLRLSLYEMDCRRNRNTLGHILIKLKDINIDNKTAHYLCRDTASDFALIKDSNGEVHLSLSYDREREKLRLQIFAAKDLPKVPNISFLIIWTSSLCTVTSSFYLVTNVMVGAKTAKTKLGSIHPTLEGVFNVTYNFRLALKLVDNNSCCLRFTVMQINSTVNPPVVRSKSSTTSMSSGAATPSPKTPKDGGVVDFEEEAASAGNLVQDKQEFKFFQDQDRSEF</sequence>
<evidence type="ECO:0000313" key="5">
    <source>
        <dbReference type="WBParaSite" id="nRc.2.0.1.t03526-RA"/>
    </source>
</evidence>
<organism evidence="4 5">
    <name type="scientific">Romanomermis culicivorax</name>
    <name type="common">Nematode worm</name>
    <dbReference type="NCBI Taxonomy" id="13658"/>
    <lineage>
        <taxon>Eukaryota</taxon>
        <taxon>Metazoa</taxon>
        <taxon>Ecdysozoa</taxon>
        <taxon>Nematoda</taxon>
        <taxon>Enoplea</taxon>
        <taxon>Dorylaimia</taxon>
        <taxon>Mermithida</taxon>
        <taxon>Mermithoidea</taxon>
        <taxon>Mermithidae</taxon>
        <taxon>Romanomermis</taxon>
    </lineage>
</organism>
<dbReference type="SMART" id="SM00239">
    <property type="entry name" value="C2"/>
    <property type="match status" value="1"/>
</dbReference>
<keyword evidence="2" id="KW-0732">Signal</keyword>
<evidence type="ECO:0000313" key="4">
    <source>
        <dbReference type="Proteomes" id="UP000887565"/>
    </source>
</evidence>
<feature type="compositionally biased region" description="Low complexity" evidence="1">
    <location>
        <begin position="287"/>
        <end position="302"/>
    </location>
</feature>
<dbReference type="Proteomes" id="UP000887565">
    <property type="component" value="Unplaced"/>
</dbReference>